<dbReference type="EC" id="3.2.2.31" evidence="3 15"/>
<dbReference type="EMBL" id="SMAG01000010">
    <property type="protein sequence ID" value="TCS92802.1"/>
    <property type="molecule type" value="Genomic_DNA"/>
</dbReference>
<dbReference type="InterPro" id="IPR000445">
    <property type="entry name" value="HhH_motif"/>
</dbReference>
<dbReference type="Gene3D" id="1.10.1670.10">
    <property type="entry name" value="Helix-hairpin-Helix base-excision DNA repair enzymes (C-terminal)"/>
    <property type="match status" value="1"/>
</dbReference>
<dbReference type="FunFam" id="1.10.340.30:FF:000010">
    <property type="entry name" value="Adenine DNA glycosylase"/>
    <property type="match status" value="1"/>
</dbReference>
<dbReference type="GO" id="GO:0035485">
    <property type="term" value="F:adenine/guanine mispair binding"/>
    <property type="evidence" value="ECO:0007669"/>
    <property type="project" value="TreeGrafter"/>
</dbReference>
<dbReference type="PROSITE" id="PS00764">
    <property type="entry name" value="ENDONUCLEASE_III_1"/>
    <property type="match status" value="1"/>
</dbReference>
<evidence type="ECO:0000313" key="18">
    <source>
        <dbReference type="Proteomes" id="UP000294937"/>
    </source>
</evidence>
<dbReference type="GO" id="GO:0006284">
    <property type="term" value="P:base-excision repair"/>
    <property type="evidence" value="ECO:0007669"/>
    <property type="project" value="UniProtKB-UniRule"/>
</dbReference>
<evidence type="ECO:0000256" key="10">
    <source>
        <dbReference type="ARBA" id="ARBA00023014"/>
    </source>
</evidence>
<name>A0A4R3L0T2_9BACL</name>
<dbReference type="InterPro" id="IPR044298">
    <property type="entry name" value="MIG/MutY"/>
</dbReference>
<dbReference type="GO" id="GO:0034039">
    <property type="term" value="F:8-oxo-7,8-dihydroguanine DNA N-glycosylase activity"/>
    <property type="evidence" value="ECO:0007669"/>
    <property type="project" value="TreeGrafter"/>
</dbReference>
<dbReference type="GO" id="GO:0000701">
    <property type="term" value="F:purine-specific mismatch base pair DNA N-glycosylase activity"/>
    <property type="evidence" value="ECO:0007669"/>
    <property type="project" value="UniProtKB-EC"/>
</dbReference>
<dbReference type="Proteomes" id="UP000294937">
    <property type="component" value="Unassembled WGS sequence"/>
</dbReference>
<dbReference type="CDD" id="cd03431">
    <property type="entry name" value="NUDIX_DNA_Glycosylase_C-MutY"/>
    <property type="match status" value="1"/>
</dbReference>
<dbReference type="Gene3D" id="3.90.79.10">
    <property type="entry name" value="Nucleoside Triphosphate Pyrophosphohydrolase"/>
    <property type="match status" value="1"/>
</dbReference>
<dbReference type="InterPro" id="IPR015797">
    <property type="entry name" value="NUDIX_hydrolase-like_dom_sf"/>
</dbReference>
<dbReference type="CDD" id="cd00056">
    <property type="entry name" value="ENDO3c"/>
    <property type="match status" value="1"/>
</dbReference>
<dbReference type="PANTHER" id="PTHR42944">
    <property type="entry name" value="ADENINE DNA GLYCOSYLASE"/>
    <property type="match status" value="1"/>
</dbReference>
<dbReference type="FunFam" id="1.10.1670.10:FF:000002">
    <property type="entry name" value="Adenine DNA glycosylase"/>
    <property type="match status" value="1"/>
</dbReference>
<dbReference type="SMART" id="SM00525">
    <property type="entry name" value="FES"/>
    <property type="match status" value="1"/>
</dbReference>
<keyword evidence="18" id="KW-1185">Reference proteome</keyword>
<dbReference type="Pfam" id="PF00633">
    <property type="entry name" value="HHH"/>
    <property type="match status" value="1"/>
</dbReference>
<keyword evidence="10" id="KW-0411">Iron-sulfur</keyword>
<organism evidence="17 18">
    <name type="scientific">Hazenella coriacea</name>
    <dbReference type="NCBI Taxonomy" id="1179467"/>
    <lineage>
        <taxon>Bacteria</taxon>
        <taxon>Bacillati</taxon>
        <taxon>Bacillota</taxon>
        <taxon>Bacilli</taxon>
        <taxon>Bacillales</taxon>
        <taxon>Thermoactinomycetaceae</taxon>
        <taxon>Hazenella</taxon>
    </lineage>
</organism>
<dbReference type="InterPro" id="IPR003651">
    <property type="entry name" value="Endonuclease3_FeS-loop_motif"/>
</dbReference>
<sequence length="366" mass="41963">MEPMNKANNQVLLPSDQVVEVVQQNLLEWYGENKRDLPWRENKNPYRIWVSEIMLQQTRVDTVIPYYERFLSRFPTIESLAAAADEDVIKAWEGLGYYSRARNLHSAVKEVVAEYGGKVPDKVAQISKLKGVGPYTTGAILSIAYDKKVPAVDGNVMRVFSRLFTIEDDISQQSTRKKMERIAEKLIPESSPGDFNQALMELGAMVCTPQSPKCLFCPVQSVCKAYQQGRESELPRKKKATSPKSVDVIFVWIVSENKVLIEKRPEQGLLAHMWSLPTIEQAKKENYLEVFNEFCDTKNIQLTNLIIRGNLDHIFSHIHWKITLVQADLKKSVSLPDEWEWIALNQLHTRAFPNVYRKALQQLVSI</sequence>
<comment type="function">
    <text evidence="15">Adenine glycosylase active on G-A mispairs.</text>
</comment>
<dbReference type="InterPro" id="IPR003265">
    <property type="entry name" value="HhH-GPD_domain"/>
</dbReference>
<keyword evidence="7 15" id="KW-0227">DNA damage</keyword>
<evidence type="ECO:0000256" key="1">
    <source>
        <dbReference type="ARBA" id="ARBA00000843"/>
    </source>
</evidence>
<dbReference type="PANTHER" id="PTHR42944:SF1">
    <property type="entry name" value="ADENINE DNA GLYCOSYLASE"/>
    <property type="match status" value="1"/>
</dbReference>
<protein>
    <recommendedName>
        <fullName evidence="4 15">Adenine DNA glycosylase</fullName>
        <ecNumber evidence="3 15">3.2.2.31</ecNumber>
    </recommendedName>
</protein>
<dbReference type="GO" id="GO:0051539">
    <property type="term" value="F:4 iron, 4 sulfur cluster binding"/>
    <property type="evidence" value="ECO:0007669"/>
    <property type="project" value="UniProtKB-UniRule"/>
</dbReference>
<evidence type="ECO:0000256" key="4">
    <source>
        <dbReference type="ARBA" id="ARBA00022023"/>
    </source>
</evidence>
<keyword evidence="5" id="KW-0004">4Fe-4S</keyword>
<dbReference type="InterPro" id="IPR011257">
    <property type="entry name" value="DNA_glycosylase"/>
</dbReference>
<accession>A0A4R3L0T2</accession>
<evidence type="ECO:0000259" key="16">
    <source>
        <dbReference type="SMART" id="SM00478"/>
    </source>
</evidence>
<evidence type="ECO:0000256" key="11">
    <source>
        <dbReference type="ARBA" id="ARBA00023125"/>
    </source>
</evidence>
<evidence type="ECO:0000256" key="12">
    <source>
        <dbReference type="ARBA" id="ARBA00023204"/>
    </source>
</evidence>
<comment type="similarity">
    <text evidence="2 15">Belongs to the Nth/MutY family.</text>
</comment>
<evidence type="ECO:0000256" key="5">
    <source>
        <dbReference type="ARBA" id="ARBA00022485"/>
    </source>
</evidence>
<dbReference type="Pfam" id="PF14815">
    <property type="entry name" value="NUDIX_4"/>
    <property type="match status" value="1"/>
</dbReference>
<gene>
    <name evidence="17" type="ORF">EDD58_11028</name>
</gene>
<feature type="domain" description="HhH-GPD" evidence="16">
    <location>
        <begin position="54"/>
        <end position="205"/>
    </location>
</feature>
<comment type="function">
    <text evidence="14">Base excision repair (BER) glycosylase that initiates repair of A:oxoG to C:G by removing the inappropriately paired adenine base from the DNA backbone, generating an abasic site product. 8-oxoguanine (oxoG) is a genotoxic DNA lesion resulting from oxidation of guanine; this residue is misread by replicative DNA polymerases, that insert adenine instead of cytosine opposite the oxidized damaged base. Shows a powerful dicrimination of A versus C, since it does not cleave cytosine in oxoG:C pairs. May also be able to remove adenine from A:G mispairs, although this activity may not be physiologically relevant.</text>
</comment>
<keyword evidence="9 15" id="KW-0408">Iron</keyword>
<evidence type="ECO:0000313" key="17">
    <source>
        <dbReference type="EMBL" id="TCS92802.1"/>
    </source>
</evidence>
<evidence type="ECO:0000256" key="13">
    <source>
        <dbReference type="ARBA" id="ARBA00023295"/>
    </source>
</evidence>
<keyword evidence="8" id="KW-0378">Hydrolase</keyword>
<evidence type="ECO:0000256" key="6">
    <source>
        <dbReference type="ARBA" id="ARBA00022723"/>
    </source>
</evidence>
<keyword evidence="6" id="KW-0479">Metal-binding</keyword>
<keyword evidence="12" id="KW-0234">DNA repair</keyword>
<dbReference type="InterPro" id="IPR004035">
    <property type="entry name" value="Endouclease-III_FeS-bd_BS"/>
</dbReference>
<comment type="caution">
    <text evidence="17">The sequence shown here is derived from an EMBL/GenBank/DDBJ whole genome shotgun (WGS) entry which is preliminary data.</text>
</comment>
<dbReference type="SUPFAM" id="SSF55811">
    <property type="entry name" value="Nudix"/>
    <property type="match status" value="1"/>
</dbReference>
<dbReference type="SMART" id="SM00478">
    <property type="entry name" value="ENDO3c"/>
    <property type="match status" value="1"/>
</dbReference>
<evidence type="ECO:0000256" key="14">
    <source>
        <dbReference type="ARBA" id="ARBA00058550"/>
    </source>
</evidence>
<evidence type="ECO:0000256" key="2">
    <source>
        <dbReference type="ARBA" id="ARBA00008343"/>
    </source>
</evidence>
<dbReference type="InterPro" id="IPR005760">
    <property type="entry name" value="A/G_AdeGlyc_MutY"/>
</dbReference>
<dbReference type="GO" id="GO:0006298">
    <property type="term" value="P:mismatch repair"/>
    <property type="evidence" value="ECO:0007669"/>
    <property type="project" value="TreeGrafter"/>
</dbReference>
<dbReference type="NCBIfam" id="TIGR01084">
    <property type="entry name" value="mutY"/>
    <property type="match status" value="1"/>
</dbReference>
<dbReference type="GO" id="GO:0046872">
    <property type="term" value="F:metal ion binding"/>
    <property type="evidence" value="ECO:0007669"/>
    <property type="project" value="UniProtKB-UniRule"/>
</dbReference>
<dbReference type="Pfam" id="PF00730">
    <property type="entry name" value="HhH-GPD"/>
    <property type="match status" value="1"/>
</dbReference>
<reference evidence="17 18" key="1">
    <citation type="submission" date="2019-03" db="EMBL/GenBank/DDBJ databases">
        <title>Genomic Encyclopedia of Type Strains, Phase IV (KMG-IV): sequencing the most valuable type-strain genomes for metagenomic binning, comparative biology and taxonomic classification.</title>
        <authorList>
            <person name="Goeker M."/>
        </authorList>
    </citation>
    <scope>NUCLEOTIDE SEQUENCE [LARGE SCALE GENOMIC DNA]</scope>
    <source>
        <strain evidence="17 18">DSM 45707</strain>
    </source>
</reference>
<evidence type="ECO:0000256" key="3">
    <source>
        <dbReference type="ARBA" id="ARBA00012045"/>
    </source>
</evidence>
<evidence type="ECO:0000256" key="9">
    <source>
        <dbReference type="ARBA" id="ARBA00023004"/>
    </source>
</evidence>
<dbReference type="Gene3D" id="1.10.340.30">
    <property type="entry name" value="Hypothetical protein, domain 2"/>
    <property type="match status" value="1"/>
</dbReference>
<dbReference type="AlphaFoldDB" id="A0A4R3L0T2"/>
<dbReference type="InterPro" id="IPR029119">
    <property type="entry name" value="MutY_C"/>
</dbReference>
<proteinExistence type="inferred from homology"/>
<evidence type="ECO:0000256" key="15">
    <source>
        <dbReference type="RuleBase" id="RU365096"/>
    </source>
</evidence>
<dbReference type="SUPFAM" id="SSF48150">
    <property type="entry name" value="DNA-glycosylase"/>
    <property type="match status" value="1"/>
</dbReference>
<dbReference type="GO" id="GO:0032357">
    <property type="term" value="F:oxidized purine DNA binding"/>
    <property type="evidence" value="ECO:0007669"/>
    <property type="project" value="TreeGrafter"/>
</dbReference>
<comment type="catalytic activity">
    <reaction evidence="1 15">
        <text>Hydrolyzes free adenine bases from 7,8-dihydro-8-oxoguanine:adenine mismatched double-stranded DNA, leaving an apurinic site.</text>
        <dbReference type="EC" id="3.2.2.31"/>
    </reaction>
</comment>
<keyword evidence="11" id="KW-0238">DNA-binding</keyword>
<evidence type="ECO:0000256" key="7">
    <source>
        <dbReference type="ARBA" id="ARBA00022763"/>
    </source>
</evidence>
<dbReference type="InterPro" id="IPR023170">
    <property type="entry name" value="HhH_base_excis_C"/>
</dbReference>
<comment type="cofactor">
    <cofactor evidence="15">
        <name>[4Fe-4S] cluster</name>
        <dbReference type="ChEBI" id="CHEBI:49883"/>
    </cofactor>
    <text evidence="15">Binds 1 [4Fe-4S] cluster.</text>
</comment>
<keyword evidence="13 15" id="KW-0326">Glycosidase</keyword>
<evidence type="ECO:0000256" key="8">
    <source>
        <dbReference type="ARBA" id="ARBA00022801"/>
    </source>
</evidence>
<dbReference type="RefSeq" id="WP_243648747.1">
    <property type="nucleotide sequence ID" value="NZ_SMAG01000010.1"/>
</dbReference>